<dbReference type="eggNOG" id="COG1898">
    <property type="taxonomic scope" value="Bacteria"/>
</dbReference>
<dbReference type="Pfam" id="PF04321">
    <property type="entry name" value="RmlD_sub_bind"/>
    <property type="match status" value="1"/>
</dbReference>
<dbReference type="SUPFAM" id="SSF51182">
    <property type="entry name" value="RmlC-like cupins"/>
    <property type="match status" value="1"/>
</dbReference>
<comment type="function">
    <text evidence="4">Catalyzes the reduction of dTDP-6-deoxy-L-lyxo-4-hexulose to yield dTDP-L-rhamnose.</text>
</comment>
<reference evidence="6 7" key="1">
    <citation type="journal article" date="2009" name="Stand. Genomic Sci.">
        <title>Complete genome sequence of Desulfotomaculum acetoxidans type strain (5575).</title>
        <authorList>
            <person name="Spring S."/>
            <person name="Lapidus A."/>
            <person name="Schroder M."/>
            <person name="Gleim D."/>
            <person name="Sims D."/>
            <person name="Meincke L."/>
            <person name="Glavina Del Rio T."/>
            <person name="Tice H."/>
            <person name="Copeland A."/>
            <person name="Cheng J.F."/>
            <person name="Lucas S."/>
            <person name="Chen F."/>
            <person name="Nolan M."/>
            <person name="Bruce D."/>
            <person name="Goodwin L."/>
            <person name="Pitluck S."/>
            <person name="Ivanova N."/>
            <person name="Mavromatis K."/>
            <person name="Mikhailova N."/>
            <person name="Pati A."/>
            <person name="Chen A."/>
            <person name="Palaniappan K."/>
            <person name="Land M."/>
            <person name="Hauser L."/>
            <person name="Chang Y.J."/>
            <person name="Jeffries C.D."/>
            <person name="Chain P."/>
            <person name="Saunders E."/>
            <person name="Brettin T."/>
            <person name="Detter J.C."/>
            <person name="Goker M."/>
            <person name="Bristow J."/>
            <person name="Eisen J.A."/>
            <person name="Markowitz V."/>
            <person name="Hugenholtz P."/>
            <person name="Kyrpides N.C."/>
            <person name="Klenk H.P."/>
            <person name="Han C."/>
        </authorList>
    </citation>
    <scope>NUCLEOTIDE SEQUENCE [LARGE SCALE GENOMIC DNA]</scope>
    <source>
        <strain evidence="7">ATCC 49208 / DSM 771 / VKM B-1644</strain>
    </source>
</reference>
<dbReference type="Gene3D" id="3.40.50.720">
    <property type="entry name" value="NAD(P)-binding Rossmann-like Domain"/>
    <property type="match status" value="1"/>
</dbReference>
<dbReference type="STRING" id="485916.Dtox_4129"/>
<dbReference type="PANTHER" id="PTHR10491:SF4">
    <property type="entry name" value="METHIONINE ADENOSYLTRANSFERASE 2 SUBUNIT BETA"/>
    <property type="match status" value="1"/>
</dbReference>
<keyword evidence="7" id="KW-1185">Reference proteome</keyword>
<dbReference type="AlphaFoldDB" id="C8VYS6"/>
<dbReference type="Proteomes" id="UP000002217">
    <property type="component" value="Chromosome"/>
</dbReference>
<dbReference type="EMBL" id="CP001720">
    <property type="protein sequence ID" value="ACV64797.1"/>
    <property type="molecule type" value="Genomic_DNA"/>
</dbReference>
<dbReference type="KEGG" id="dae:Dtox_4129"/>
<dbReference type="PANTHER" id="PTHR10491">
    <property type="entry name" value="DTDP-4-DEHYDRORHAMNOSE REDUCTASE"/>
    <property type="match status" value="1"/>
</dbReference>
<feature type="domain" description="RmlD-like substrate binding" evidence="5">
    <location>
        <begin position="184"/>
        <end position="460"/>
    </location>
</feature>
<name>C8VYS6_DESAS</name>
<dbReference type="HOGENOM" id="CLU_045518_6_1_9"/>
<evidence type="ECO:0000259" key="5">
    <source>
        <dbReference type="Pfam" id="PF04321"/>
    </source>
</evidence>
<dbReference type="OrthoDB" id="9803892at2"/>
<feature type="active site" description="Proton acceptor" evidence="2">
    <location>
        <position position="62"/>
    </location>
</feature>
<comment type="similarity">
    <text evidence="1 4">Belongs to the dTDP-4-dehydrorhamnose reductase family.</text>
</comment>
<gene>
    <name evidence="6" type="ordered locus">Dtox_4129</name>
</gene>
<proteinExistence type="inferred from homology"/>
<dbReference type="InterPro" id="IPR005913">
    <property type="entry name" value="dTDP_dehydrorham_reduct"/>
</dbReference>
<organism evidence="6 7">
    <name type="scientific">Desulfofarcimen acetoxidans (strain ATCC 49208 / DSM 771 / KCTC 5769 / VKM B-1644 / 5575)</name>
    <name type="common">Desulfotomaculum acetoxidans</name>
    <dbReference type="NCBI Taxonomy" id="485916"/>
    <lineage>
        <taxon>Bacteria</taxon>
        <taxon>Bacillati</taxon>
        <taxon>Bacillota</taxon>
        <taxon>Clostridia</taxon>
        <taxon>Eubacteriales</taxon>
        <taxon>Peptococcaceae</taxon>
        <taxon>Desulfofarcimen</taxon>
    </lineage>
</organism>
<sequence>MNVTKTNFKGLFVIETNVHGDNRGWFTETYTKSKFAAQGIDTDFVQDNQSYSAQKGTLRGIHFQTNPMAQTKMIRCTRGAIIDTVVDLRKGSDTYKQWYSIELSAENKKQMYIPKGFGHAFLTITEDVEVQYKVDEYYSKECDRSIKFNDPEIGIDWGIENPVLSQKDLNAPLLKDSDADFSIKVLVTGVEGQLGYDVVKRLNLLGIENIGVDRTDFDITDKEQTEAYIFDCKPDVVIHCAAYTAVDKAEEEQGLCYAINVDGTRYISEACKKIDAKMLYISTDYVFDGEGTEAQKEDKPTAPANYYGYSKEQGELLVKELLEKYFIIRTSWVYGKNGNNFVKTMLKLGQTKDEISVVNDQVGVPTYTPDLAVSICDMLQTTKYGTYHVVNEGYCSWYEFVVEIFKQAGINIKVNSIPTSEYPTRAKRPLNSRLSKEKLDKNGFNRLPEWKDALKRYLDEL</sequence>
<evidence type="ECO:0000256" key="3">
    <source>
        <dbReference type="PIRSR" id="PIRSR600888-3"/>
    </source>
</evidence>
<dbReference type="GO" id="GO:0005829">
    <property type="term" value="C:cytosol"/>
    <property type="evidence" value="ECO:0007669"/>
    <property type="project" value="TreeGrafter"/>
</dbReference>
<evidence type="ECO:0000313" key="7">
    <source>
        <dbReference type="Proteomes" id="UP000002217"/>
    </source>
</evidence>
<dbReference type="NCBIfam" id="TIGR01214">
    <property type="entry name" value="rmlD"/>
    <property type="match status" value="1"/>
</dbReference>
<comment type="pathway">
    <text evidence="4">Carbohydrate biosynthesis; dTDP-L-rhamnose biosynthesis.</text>
</comment>
<dbReference type="eggNOG" id="COG1091">
    <property type="taxonomic scope" value="Bacteria"/>
</dbReference>
<feature type="active site" description="Proton donor" evidence="2">
    <location>
        <position position="132"/>
    </location>
</feature>
<dbReference type="InterPro" id="IPR036291">
    <property type="entry name" value="NAD(P)-bd_dom_sf"/>
</dbReference>
<dbReference type="InterPro" id="IPR014710">
    <property type="entry name" value="RmlC-like_jellyroll"/>
</dbReference>
<evidence type="ECO:0000256" key="1">
    <source>
        <dbReference type="ARBA" id="ARBA00010944"/>
    </source>
</evidence>
<dbReference type="CDD" id="cd00438">
    <property type="entry name" value="cupin_RmlC"/>
    <property type="match status" value="1"/>
</dbReference>
<keyword evidence="4" id="KW-0521">NADP</keyword>
<evidence type="ECO:0000313" key="6">
    <source>
        <dbReference type="EMBL" id="ACV64797.1"/>
    </source>
</evidence>
<dbReference type="SUPFAM" id="SSF51735">
    <property type="entry name" value="NAD(P)-binding Rossmann-fold domains"/>
    <property type="match status" value="1"/>
</dbReference>
<keyword evidence="4" id="KW-0560">Oxidoreductase</keyword>
<dbReference type="InterPro" id="IPR000888">
    <property type="entry name" value="RmlC-like"/>
</dbReference>
<dbReference type="Gene3D" id="3.90.25.10">
    <property type="entry name" value="UDP-galactose 4-epimerase, domain 1"/>
    <property type="match status" value="1"/>
</dbReference>
<accession>C8VYS6</accession>
<dbReference type="GO" id="GO:0008830">
    <property type="term" value="F:dTDP-4-dehydrorhamnose 3,5-epimerase activity"/>
    <property type="evidence" value="ECO:0007669"/>
    <property type="project" value="InterPro"/>
</dbReference>
<dbReference type="EC" id="1.1.1.133" evidence="4"/>
<dbReference type="Gene3D" id="2.60.120.10">
    <property type="entry name" value="Jelly Rolls"/>
    <property type="match status" value="1"/>
</dbReference>
<dbReference type="GO" id="GO:0008831">
    <property type="term" value="F:dTDP-4-dehydrorhamnose reductase activity"/>
    <property type="evidence" value="ECO:0007669"/>
    <property type="project" value="UniProtKB-EC"/>
</dbReference>
<feature type="site" description="Participates in a stacking interaction with the thymidine ring of dTDP-4-oxo-6-deoxyglucose" evidence="3">
    <location>
        <position position="138"/>
    </location>
</feature>
<evidence type="ECO:0000256" key="4">
    <source>
        <dbReference type="RuleBase" id="RU364082"/>
    </source>
</evidence>
<dbReference type="InterPro" id="IPR011051">
    <property type="entry name" value="RmlC_Cupin_sf"/>
</dbReference>
<dbReference type="NCBIfam" id="TIGR01221">
    <property type="entry name" value="rmlC"/>
    <property type="match status" value="1"/>
</dbReference>
<protein>
    <recommendedName>
        <fullName evidence="4">dTDP-4-dehydrorhamnose reductase</fullName>
        <ecNumber evidence="4">1.1.1.133</ecNumber>
    </recommendedName>
</protein>
<dbReference type="UniPathway" id="UPA00124"/>
<dbReference type="Pfam" id="PF00908">
    <property type="entry name" value="dTDP_sugar_isom"/>
    <property type="match status" value="1"/>
</dbReference>
<dbReference type="CDD" id="cd05254">
    <property type="entry name" value="dTDP_HR_like_SDR_e"/>
    <property type="match status" value="1"/>
</dbReference>
<dbReference type="InterPro" id="IPR029903">
    <property type="entry name" value="RmlD-like-bd"/>
</dbReference>
<evidence type="ECO:0000256" key="2">
    <source>
        <dbReference type="PIRSR" id="PIRSR600888-1"/>
    </source>
</evidence>
<dbReference type="GO" id="GO:0019305">
    <property type="term" value="P:dTDP-rhamnose biosynthetic process"/>
    <property type="evidence" value="ECO:0007669"/>
    <property type="project" value="UniProtKB-UniPathway"/>
</dbReference>